<name>A0A8H3ET63_9LECA</name>
<dbReference type="AlphaFoldDB" id="A0A8H3ET63"/>
<proteinExistence type="predicted"/>
<protein>
    <submittedName>
        <fullName evidence="1">Uncharacterized protein</fullName>
    </submittedName>
</protein>
<evidence type="ECO:0000313" key="2">
    <source>
        <dbReference type="Proteomes" id="UP000664534"/>
    </source>
</evidence>
<dbReference type="Proteomes" id="UP000664534">
    <property type="component" value="Unassembled WGS sequence"/>
</dbReference>
<reference evidence="1" key="1">
    <citation type="submission" date="2021-03" db="EMBL/GenBank/DDBJ databases">
        <authorList>
            <person name="Tagirdzhanova G."/>
        </authorList>
    </citation>
    <scope>NUCLEOTIDE SEQUENCE</scope>
</reference>
<accession>A0A8H3ET63</accession>
<dbReference type="OrthoDB" id="62952at2759"/>
<gene>
    <name evidence="1" type="ORF">IMSHALPRED_000873</name>
</gene>
<sequence length="388" mass="42766">MATTHVSNPPKLGLLTIPGEIRNIIYRMLLTKPYAYQQKADKYAPLHPAILQTNRQINEEATNILHGENIWIIAKIDTIWPLIASGVSIVSWKDASNIKFPALHINFAVSTSAENPQSQITLIMGEEGIEYFLRALWNSSSNANTKEAFKASWLHLVLCETPFHTQSKLQSLCLQPFGLVRGLRGLNIRGPVETACINEILYRPESRIEAMAQIQSVSQAYLDKGDEAYFAGEPQRACAQYAHGSAFLKHMCSQVLKGAARPPLNVLASAFSSHYARAVLACGHYKKARKFGKELLESANVLPSKVQVHLGLCTARAHRALGEGEDESRLFESALNASDDNSTVIIALAELFPNAAPEQVALLVEQQGILQRGEAVDVDVIRAFWEAV</sequence>
<keyword evidence="2" id="KW-1185">Reference proteome</keyword>
<organism evidence="1 2">
    <name type="scientific">Imshaugia aleurites</name>
    <dbReference type="NCBI Taxonomy" id="172621"/>
    <lineage>
        <taxon>Eukaryota</taxon>
        <taxon>Fungi</taxon>
        <taxon>Dikarya</taxon>
        <taxon>Ascomycota</taxon>
        <taxon>Pezizomycotina</taxon>
        <taxon>Lecanoromycetes</taxon>
        <taxon>OSLEUM clade</taxon>
        <taxon>Lecanoromycetidae</taxon>
        <taxon>Lecanorales</taxon>
        <taxon>Lecanorineae</taxon>
        <taxon>Parmeliaceae</taxon>
        <taxon>Imshaugia</taxon>
    </lineage>
</organism>
<comment type="caution">
    <text evidence="1">The sequence shown here is derived from an EMBL/GenBank/DDBJ whole genome shotgun (WGS) entry which is preliminary data.</text>
</comment>
<evidence type="ECO:0000313" key="1">
    <source>
        <dbReference type="EMBL" id="CAF9913001.1"/>
    </source>
</evidence>
<dbReference type="EMBL" id="CAJPDT010000011">
    <property type="protein sequence ID" value="CAF9913001.1"/>
    <property type="molecule type" value="Genomic_DNA"/>
</dbReference>